<organism evidence="2 3">
    <name type="scientific">Bugula neritina</name>
    <name type="common">Brown bryozoan</name>
    <name type="synonym">Sertularia neritina</name>
    <dbReference type="NCBI Taxonomy" id="10212"/>
    <lineage>
        <taxon>Eukaryota</taxon>
        <taxon>Metazoa</taxon>
        <taxon>Spiralia</taxon>
        <taxon>Lophotrochozoa</taxon>
        <taxon>Bryozoa</taxon>
        <taxon>Gymnolaemata</taxon>
        <taxon>Cheilostomatida</taxon>
        <taxon>Flustrina</taxon>
        <taxon>Buguloidea</taxon>
        <taxon>Bugulidae</taxon>
        <taxon>Bugula</taxon>
    </lineage>
</organism>
<dbReference type="Proteomes" id="UP000593567">
    <property type="component" value="Unassembled WGS sequence"/>
</dbReference>
<evidence type="ECO:0000313" key="3">
    <source>
        <dbReference type="Proteomes" id="UP000593567"/>
    </source>
</evidence>
<name>A0A7J7K729_BUGNE</name>
<proteinExistence type="predicted"/>
<feature type="transmembrane region" description="Helical" evidence="1">
    <location>
        <begin position="102"/>
        <end position="126"/>
    </location>
</feature>
<keyword evidence="1" id="KW-0472">Membrane</keyword>
<comment type="caution">
    <text evidence="2">The sequence shown here is derived from an EMBL/GenBank/DDBJ whole genome shotgun (WGS) entry which is preliminary data.</text>
</comment>
<sequence length="174" mass="19144">MYAEDQEDIVEASVYNFLLSIDDSARYHDFSISEGSILIDFWASGETDSLLAIINTVEGSIVNGTSLNLPGVVLELDKYMKLDDTVYGGLDGNEDPAAAARVITPIIVISLLVTLLALFTAIICFFKIKKHKRLQKIGDSVIYPSKIDEESAVNLRAASRTESPMGYETYQTKP</sequence>
<protein>
    <submittedName>
        <fullName evidence="2">PKHD1L1</fullName>
    </submittedName>
</protein>
<dbReference type="AlphaFoldDB" id="A0A7J7K729"/>
<accession>A0A7J7K729</accession>
<dbReference type="EMBL" id="VXIV02001168">
    <property type="protein sequence ID" value="KAF6034047.1"/>
    <property type="molecule type" value="Genomic_DNA"/>
</dbReference>
<evidence type="ECO:0000313" key="2">
    <source>
        <dbReference type="EMBL" id="KAF6034047.1"/>
    </source>
</evidence>
<gene>
    <name evidence="2" type="ORF">EB796_007645</name>
</gene>
<keyword evidence="1" id="KW-1133">Transmembrane helix</keyword>
<keyword evidence="1" id="KW-0812">Transmembrane</keyword>
<keyword evidence="3" id="KW-1185">Reference proteome</keyword>
<reference evidence="2" key="1">
    <citation type="submission" date="2020-06" db="EMBL/GenBank/DDBJ databases">
        <title>Draft genome of Bugula neritina, a colonial animal packing powerful symbionts and potential medicines.</title>
        <authorList>
            <person name="Rayko M."/>
        </authorList>
    </citation>
    <scope>NUCLEOTIDE SEQUENCE [LARGE SCALE GENOMIC DNA]</scope>
    <source>
        <strain evidence="2">Kwan_BN1</strain>
    </source>
</reference>
<evidence type="ECO:0000256" key="1">
    <source>
        <dbReference type="SAM" id="Phobius"/>
    </source>
</evidence>